<name>A0A2P8GBX8_9BACT</name>
<dbReference type="GO" id="GO:0016491">
    <property type="term" value="F:oxidoreductase activity"/>
    <property type="evidence" value="ECO:0007669"/>
    <property type="project" value="UniProtKB-KW"/>
</dbReference>
<protein>
    <submittedName>
        <fullName evidence="7">Isoquinoline 1-oxidoreductase alpha subunit</fullName>
    </submittedName>
</protein>
<keyword evidence="4" id="KW-0408">Iron</keyword>
<evidence type="ECO:0000259" key="6">
    <source>
        <dbReference type="PROSITE" id="PS51085"/>
    </source>
</evidence>
<evidence type="ECO:0000313" key="8">
    <source>
        <dbReference type="Proteomes" id="UP000241964"/>
    </source>
</evidence>
<dbReference type="InterPro" id="IPR036010">
    <property type="entry name" value="2Fe-2S_ferredoxin-like_sf"/>
</dbReference>
<keyword evidence="2" id="KW-0479">Metal-binding</keyword>
<accession>A0A2P8GBX8</accession>
<evidence type="ECO:0000313" key="7">
    <source>
        <dbReference type="EMBL" id="PSL31478.1"/>
    </source>
</evidence>
<dbReference type="FunFam" id="1.10.150.120:FF:000003">
    <property type="entry name" value="Carbon monoxide dehydrogenase, small subunit"/>
    <property type="match status" value="1"/>
</dbReference>
<dbReference type="PROSITE" id="PS51085">
    <property type="entry name" value="2FE2S_FER_2"/>
    <property type="match status" value="1"/>
</dbReference>
<dbReference type="PANTHER" id="PTHR44379:SF2">
    <property type="entry name" value="BLR6218 PROTEIN"/>
    <property type="match status" value="1"/>
</dbReference>
<evidence type="ECO:0000256" key="4">
    <source>
        <dbReference type="ARBA" id="ARBA00023004"/>
    </source>
</evidence>
<keyword evidence="5" id="KW-0411">Iron-sulfur</keyword>
<dbReference type="Gene3D" id="1.10.150.120">
    <property type="entry name" value="[2Fe-2S]-binding domain"/>
    <property type="match status" value="1"/>
</dbReference>
<comment type="caution">
    <text evidence="7">The sequence shown here is derived from an EMBL/GenBank/DDBJ whole genome shotgun (WGS) entry which is preliminary data.</text>
</comment>
<dbReference type="EMBL" id="PYAS01000003">
    <property type="protein sequence ID" value="PSL31478.1"/>
    <property type="molecule type" value="Genomic_DNA"/>
</dbReference>
<dbReference type="SUPFAM" id="SSF47741">
    <property type="entry name" value="CO dehydrogenase ISP C-domain like"/>
    <property type="match status" value="1"/>
</dbReference>
<evidence type="ECO:0000256" key="1">
    <source>
        <dbReference type="ARBA" id="ARBA00022714"/>
    </source>
</evidence>
<evidence type="ECO:0000256" key="2">
    <source>
        <dbReference type="ARBA" id="ARBA00022723"/>
    </source>
</evidence>
<dbReference type="Pfam" id="PF00111">
    <property type="entry name" value="Fer2"/>
    <property type="match status" value="1"/>
</dbReference>
<sequence length="173" mass="18681">MCAFLLHLHFIGTLLPIENINTVATFNLKINGKPRTVDVDPATPMLWVLRDHLDLPGTKYGCGIAQCGACTIHLEGNAVRSCQLPVSAVGKSPITTIEGLSEKAEHPVQKAWLEHDVAQCGYCQAGQIMTAAALLKRNPNPSDEEIEAQMSGNICRCGTYVKIKEAVKSAAKK</sequence>
<dbReference type="PANTHER" id="PTHR44379">
    <property type="entry name" value="OXIDOREDUCTASE WITH IRON-SULFUR SUBUNIT"/>
    <property type="match status" value="1"/>
</dbReference>
<dbReference type="InterPro" id="IPR001041">
    <property type="entry name" value="2Fe-2S_ferredoxin-type"/>
</dbReference>
<evidence type="ECO:0000256" key="3">
    <source>
        <dbReference type="ARBA" id="ARBA00023002"/>
    </source>
</evidence>
<gene>
    <name evidence="7" type="ORF">CLV60_103344</name>
</gene>
<keyword evidence="1" id="KW-0001">2Fe-2S</keyword>
<dbReference type="SUPFAM" id="SSF54292">
    <property type="entry name" value="2Fe-2S ferredoxin-like"/>
    <property type="match status" value="1"/>
</dbReference>
<keyword evidence="3" id="KW-0560">Oxidoreductase</keyword>
<dbReference type="Proteomes" id="UP000241964">
    <property type="component" value="Unassembled WGS sequence"/>
</dbReference>
<dbReference type="Gene3D" id="3.10.20.30">
    <property type="match status" value="1"/>
</dbReference>
<dbReference type="InterPro" id="IPR051452">
    <property type="entry name" value="Diverse_Oxidoreductases"/>
</dbReference>
<organism evidence="7 8">
    <name type="scientific">Dyadobacter jiangsuensis</name>
    <dbReference type="NCBI Taxonomy" id="1591085"/>
    <lineage>
        <taxon>Bacteria</taxon>
        <taxon>Pseudomonadati</taxon>
        <taxon>Bacteroidota</taxon>
        <taxon>Cytophagia</taxon>
        <taxon>Cytophagales</taxon>
        <taxon>Spirosomataceae</taxon>
        <taxon>Dyadobacter</taxon>
    </lineage>
</organism>
<dbReference type="InterPro" id="IPR012675">
    <property type="entry name" value="Beta-grasp_dom_sf"/>
</dbReference>
<dbReference type="PROSITE" id="PS00197">
    <property type="entry name" value="2FE2S_FER_1"/>
    <property type="match status" value="1"/>
</dbReference>
<dbReference type="Pfam" id="PF01799">
    <property type="entry name" value="Fer2_2"/>
    <property type="match status" value="1"/>
</dbReference>
<dbReference type="InterPro" id="IPR006058">
    <property type="entry name" value="2Fe2S_fd_BS"/>
</dbReference>
<proteinExistence type="predicted"/>
<dbReference type="InterPro" id="IPR002888">
    <property type="entry name" value="2Fe-2S-bd"/>
</dbReference>
<feature type="domain" description="2Fe-2S ferredoxin-type" evidence="6">
    <location>
        <begin position="24"/>
        <end position="100"/>
    </location>
</feature>
<keyword evidence="8" id="KW-1185">Reference proteome</keyword>
<dbReference type="AlphaFoldDB" id="A0A2P8GBX8"/>
<dbReference type="GO" id="GO:0051537">
    <property type="term" value="F:2 iron, 2 sulfur cluster binding"/>
    <property type="evidence" value="ECO:0007669"/>
    <property type="project" value="UniProtKB-KW"/>
</dbReference>
<dbReference type="InterPro" id="IPR036884">
    <property type="entry name" value="2Fe-2S-bd_dom_sf"/>
</dbReference>
<evidence type="ECO:0000256" key="5">
    <source>
        <dbReference type="ARBA" id="ARBA00023014"/>
    </source>
</evidence>
<reference evidence="7 8" key="1">
    <citation type="submission" date="2018-03" db="EMBL/GenBank/DDBJ databases">
        <title>Genomic Encyclopedia of Archaeal and Bacterial Type Strains, Phase II (KMG-II): from individual species to whole genera.</title>
        <authorList>
            <person name="Goeker M."/>
        </authorList>
    </citation>
    <scope>NUCLEOTIDE SEQUENCE [LARGE SCALE GENOMIC DNA]</scope>
    <source>
        <strain evidence="7 8">DSM 29057</strain>
    </source>
</reference>
<dbReference type="GO" id="GO:0046872">
    <property type="term" value="F:metal ion binding"/>
    <property type="evidence" value="ECO:0007669"/>
    <property type="project" value="UniProtKB-KW"/>
</dbReference>
<dbReference type="CDD" id="cd00207">
    <property type="entry name" value="fer2"/>
    <property type="match status" value="1"/>
</dbReference>